<keyword evidence="2" id="KW-1185">Reference proteome</keyword>
<name>A0A833RZV7_PHYIN</name>
<reference evidence="1" key="1">
    <citation type="submission" date="2020-04" db="EMBL/GenBank/DDBJ databases">
        <title>Hybrid Assembly of Korean Phytophthora infestans isolates.</title>
        <authorList>
            <person name="Prokchorchik M."/>
            <person name="Lee Y."/>
            <person name="Seo J."/>
            <person name="Cho J.-H."/>
            <person name="Park Y.-E."/>
            <person name="Jang D.-C."/>
            <person name="Im J.-S."/>
            <person name="Choi J.-G."/>
            <person name="Park H.-J."/>
            <person name="Lee G.-B."/>
            <person name="Lee Y.-G."/>
            <person name="Hong S.-Y."/>
            <person name="Cho K."/>
            <person name="Sohn K.H."/>
        </authorList>
    </citation>
    <scope>NUCLEOTIDE SEQUENCE</scope>
    <source>
        <strain evidence="1">KR_1_A1</strain>
    </source>
</reference>
<protein>
    <submittedName>
        <fullName evidence="1">Uncharacterized protein</fullName>
    </submittedName>
</protein>
<dbReference type="EMBL" id="WSZM01000264">
    <property type="protein sequence ID" value="KAF4036537.1"/>
    <property type="molecule type" value="Genomic_DNA"/>
</dbReference>
<sequence length="111" mass="12290">MVLSLLSVCTPKASERSTTDCTQTAFVTADFILHAWHRSFDAFLVDQEFLARKMKLIIRKNLSSCRAIAVDSGVNNSVVDVNDHPEVAEWAASAENHKTRNGYSSKANGIY</sequence>
<evidence type="ECO:0000313" key="1">
    <source>
        <dbReference type="EMBL" id="KAF4036537.1"/>
    </source>
</evidence>
<comment type="caution">
    <text evidence="1">The sequence shown here is derived from an EMBL/GenBank/DDBJ whole genome shotgun (WGS) entry which is preliminary data.</text>
</comment>
<organism evidence="1 2">
    <name type="scientific">Phytophthora infestans</name>
    <name type="common">Potato late blight agent</name>
    <name type="synonym">Botrytis infestans</name>
    <dbReference type="NCBI Taxonomy" id="4787"/>
    <lineage>
        <taxon>Eukaryota</taxon>
        <taxon>Sar</taxon>
        <taxon>Stramenopiles</taxon>
        <taxon>Oomycota</taxon>
        <taxon>Peronosporomycetes</taxon>
        <taxon>Peronosporales</taxon>
        <taxon>Peronosporaceae</taxon>
        <taxon>Phytophthora</taxon>
    </lineage>
</organism>
<dbReference type="Proteomes" id="UP000602510">
    <property type="component" value="Unassembled WGS sequence"/>
</dbReference>
<evidence type="ECO:0000313" key="2">
    <source>
        <dbReference type="Proteomes" id="UP000602510"/>
    </source>
</evidence>
<dbReference type="AlphaFoldDB" id="A0A833RZV7"/>
<gene>
    <name evidence="1" type="ORF">GN244_ATG11243</name>
</gene>
<proteinExistence type="predicted"/>
<accession>A0A833RZV7</accession>